<feature type="region of interest" description="Disordered" evidence="1">
    <location>
        <begin position="242"/>
        <end position="261"/>
    </location>
</feature>
<organism evidence="4 5">
    <name type="scientific">Hortaea werneckii</name>
    <name type="common">Black yeast</name>
    <name type="synonym">Cladosporium werneckii</name>
    <dbReference type="NCBI Taxonomy" id="91943"/>
    <lineage>
        <taxon>Eukaryota</taxon>
        <taxon>Fungi</taxon>
        <taxon>Dikarya</taxon>
        <taxon>Ascomycota</taxon>
        <taxon>Pezizomycotina</taxon>
        <taxon>Dothideomycetes</taxon>
        <taxon>Dothideomycetidae</taxon>
        <taxon>Mycosphaerellales</taxon>
        <taxon>Teratosphaeriaceae</taxon>
        <taxon>Hortaea</taxon>
    </lineage>
</organism>
<accession>A0A3M7DDJ4</accession>
<evidence type="ECO:0000256" key="3">
    <source>
        <dbReference type="SAM" id="SignalP"/>
    </source>
</evidence>
<dbReference type="EMBL" id="QWIO01002101">
    <property type="protein sequence ID" value="RMY62302.1"/>
    <property type="molecule type" value="Genomic_DNA"/>
</dbReference>
<protein>
    <submittedName>
        <fullName evidence="4">Uncharacterized protein</fullName>
    </submittedName>
</protein>
<reference evidence="4 5" key="1">
    <citation type="journal article" date="2018" name="BMC Genomics">
        <title>Genomic evidence for intraspecific hybridization in a clonal and extremely halotolerant yeast.</title>
        <authorList>
            <person name="Gostincar C."/>
            <person name="Stajich J.E."/>
            <person name="Zupancic J."/>
            <person name="Zalar P."/>
            <person name="Gunde-Cimerman N."/>
        </authorList>
    </citation>
    <scope>NUCLEOTIDE SEQUENCE [LARGE SCALE GENOMIC DNA]</scope>
    <source>
        <strain evidence="4 5">EXF-10513</strain>
    </source>
</reference>
<keyword evidence="2" id="KW-0472">Membrane</keyword>
<evidence type="ECO:0000313" key="4">
    <source>
        <dbReference type="EMBL" id="RMY62302.1"/>
    </source>
</evidence>
<feature type="compositionally biased region" description="Low complexity" evidence="1">
    <location>
        <begin position="354"/>
        <end position="370"/>
    </location>
</feature>
<feature type="compositionally biased region" description="Low complexity" evidence="1">
    <location>
        <begin position="160"/>
        <end position="213"/>
    </location>
</feature>
<dbReference type="Proteomes" id="UP000269539">
    <property type="component" value="Unassembled WGS sequence"/>
</dbReference>
<evidence type="ECO:0000256" key="1">
    <source>
        <dbReference type="SAM" id="MobiDB-lite"/>
    </source>
</evidence>
<evidence type="ECO:0000313" key="5">
    <source>
        <dbReference type="Proteomes" id="UP000269539"/>
    </source>
</evidence>
<keyword evidence="2" id="KW-1133">Transmembrane helix</keyword>
<name>A0A3M7DDJ4_HORWE</name>
<feature type="compositionally biased region" description="Low complexity" evidence="1">
    <location>
        <begin position="245"/>
        <end position="259"/>
    </location>
</feature>
<keyword evidence="3" id="KW-0732">Signal</keyword>
<sequence length="447" mass="46521">MRMPPSRNAWLATFASLLVRQAVAQSCYYPNGDLAEGMAACSTDGGACCPFQWECLSNGLCYLGNADYYGRYTCTDQSWSNSTCPGLCTQGNTASGNEAILQCADGSWCCDGNRSFDCCEDGDSVFFDLSDGTSIAYISSVPSASATTSSSSEDRTETIASSSPVSDPASASSTETSSELAEASPTARPSQTTSSTPTTSSSPSPSTTEAPSTITSQAITTGTNGAASTLYILSTVTPEPDPIYTPLENSSSTSSSSNEPTPPNLPLIISTAIGLPTLLLACSLLIYLLRKRHQRRTLTKPRHPTNSPPGEIDEKFGSQVGHLPPDGRAPELDSFPVAMTVRRSPSGRKSELEGSSSSAGTGVSSPAISSLGGGGGGRSQFGGGGGGSPLSPGLQSVREESEQQQQQEPYELWGGYVPYRPPQSAQEVGKPGGRGYYGDEEKQGMSQ</sequence>
<proteinExistence type="predicted"/>
<keyword evidence="2" id="KW-0812">Transmembrane</keyword>
<feature type="compositionally biased region" description="Basic and acidic residues" evidence="1">
    <location>
        <begin position="437"/>
        <end position="447"/>
    </location>
</feature>
<feature type="region of interest" description="Disordered" evidence="1">
    <location>
        <begin position="297"/>
        <end position="447"/>
    </location>
</feature>
<feature type="chain" id="PRO_5017951214" evidence="3">
    <location>
        <begin position="25"/>
        <end position="447"/>
    </location>
</feature>
<feature type="compositionally biased region" description="Gly residues" evidence="1">
    <location>
        <begin position="371"/>
        <end position="388"/>
    </location>
</feature>
<dbReference type="VEuPathDB" id="FungiDB:BTJ68_10298"/>
<feature type="signal peptide" evidence="3">
    <location>
        <begin position="1"/>
        <end position="24"/>
    </location>
</feature>
<feature type="region of interest" description="Disordered" evidence="1">
    <location>
        <begin position="144"/>
        <end position="213"/>
    </location>
</feature>
<comment type="caution">
    <text evidence="4">The sequence shown here is derived from an EMBL/GenBank/DDBJ whole genome shotgun (WGS) entry which is preliminary data.</text>
</comment>
<gene>
    <name evidence="4" type="ORF">D0864_12812</name>
</gene>
<feature type="transmembrane region" description="Helical" evidence="2">
    <location>
        <begin position="265"/>
        <end position="289"/>
    </location>
</feature>
<evidence type="ECO:0000256" key="2">
    <source>
        <dbReference type="SAM" id="Phobius"/>
    </source>
</evidence>
<dbReference type="AlphaFoldDB" id="A0A3M7DDJ4"/>